<sequence length="105" mass="11419">MSASGRKVEELRAARDAARAAFDTHYNAIKADMEERGLAGRIVDESLEKVRAPFDEAVAVIESNPAVVAGTLGALVLWFLKTPIVAWFETLLSPDSDQEEETDNG</sequence>
<evidence type="ECO:0008006" key="3">
    <source>
        <dbReference type="Google" id="ProtNLM"/>
    </source>
</evidence>
<evidence type="ECO:0000313" key="2">
    <source>
        <dbReference type="Proteomes" id="UP001162881"/>
    </source>
</evidence>
<keyword evidence="2" id="KW-1185">Reference proteome</keyword>
<dbReference type="RefSeq" id="WP_244017115.1">
    <property type="nucleotide sequence ID" value="NZ_JALHLF010000008.1"/>
</dbReference>
<dbReference type="EMBL" id="JALHLF010000008">
    <property type="protein sequence ID" value="MCJ2181830.1"/>
    <property type="molecule type" value="Genomic_DNA"/>
</dbReference>
<reference evidence="1" key="1">
    <citation type="submission" date="2022-03" db="EMBL/GenBank/DDBJ databases">
        <title>Identification of a novel bacterium isolated from mangrove sediments.</title>
        <authorList>
            <person name="Pan X."/>
        </authorList>
    </citation>
    <scope>NUCLEOTIDE SEQUENCE</scope>
    <source>
        <strain evidence="1">B1949</strain>
    </source>
</reference>
<protein>
    <recommendedName>
        <fullName evidence="3">DUF3618 domain-containing protein</fullName>
    </recommendedName>
</protein>
<evidence type="ECO:0000313" key="1">
    <source>
        <dbReference type="EMBL" id="MCJ2181830.1"/>
    </source>
</evidence>
<comment type="caution">
    <text evidence="1">The sequence shown here is derived from an EMBL/GenBank/DDBJ whole genome shotgun (WGS) entry which is preliminary data.</text>
</comment>
<proteinExistence type="predicted"/>
<accession>A0ABT0BAD5</accession>
<organism evidence="1 2">
    <name type="scientific">Novosphingobium organovorum</name>
    <dbReference type="NCBI Taxonomy" id="2930092"/>
    <lineage>
        <taxon>Bacteria</taxon>
        <taxon>Pseudomonadati</taxon>
        <taxon>Pseudomonadota</taxon>
        <taxon>Alphaproteobacteria</taxon>
        <taxon>Sphingomonadales</taxon>
        <taxon>Sphingomonadaceae</taxon>
        <taxon>Novosphingobium</taxon>
    </lineage>
</organism>
<name>A0ABT0BAD5_9SPHN</name>
<gene>
    <name evidence="1" type="ORF">MTR62_03785</name>
</gene>
<dbReference type="Proteomes" id="UP001162881">
    <property type="component" value="Unassembled WGS sequence"/>
</dbReference>